<dbReference type="KEGG" id="ttk:TST_0952"/>
<dbReference type="OrthoDB" id="48290at2"/>
<dbReference type="EC" id="2.7.7.65" evidence="2"/>
<evidence type="ECO:0000256" key="8">
    <source>
        <dbReference type="SAM" id="Phobius"/>
    </source>
</evidence>
<reference evidence="11" key="1">
    <citation type="journal article" date="2018" name="Science">
        <title>A primordial and reversible TCA cycle in a facultatively chemolithoautotrophic thermophile.</title>
        <authorList>
            <person name="Nunoura T."/>
            <person name="Chikaraishi Y."/>
            <person name="Izaki R."/>
            <person name="Suwa T."/>
            <person name="Sato T."/>
            <person name="Harada T."/>
            <person name="Mori K."/>
            <person name="Kato Y."/>
            <person name="Miyazaki M."/>
            <person name="Shimamura S."/>
            <person name="Yanagawa K."/>
            <person name="Shuto A."/>
            <person name="Ohkouchi N."/>
            <person name="Fujita N."/>
            <person name="Takaki Y."/>
            <person name="Atomi H."/>
            <person name="Takai K."/>
        </authorList>
    </citation>
    <scope>NUCLEOTIDE SEQUENCE [LARGE SCALE GENOMIC DNA]</scope>
    <source>
        <strain evidence="11">DSM 17441 / JCM 13301 / NBRC 103674 / ABI70S6</strain>
    </source>
</reference>
<evidence type="ECO:0000256" key="4">
    <source>
        <dbReference type="ARBA" id="ARBA00022692"/>
    </source>
</evidence>
<name>A0A0S3QTU3_THET7</name>
<evidence type="ECO:0000256" key="1">
    <source>
        <dbReference type="ARBA" id="ARBA00004651"/>
    </source>
</evidence>
<keyword evidence="6 8" id="KW-0472">Membrane</keyword>
<dbReference type="InterPro" id="IPR033479">
    <property type="entry name" value="dCache_1"/>
</dbReference>
<dbReference type="EMBL" id="AP013035">
    <property type="protein sequence ID" value="BAT71752.1"/>
    <property type="molecule type" value="Genomic_DNA"/>
</dbReference>
<evidence type="ECO:0000256" key="6">
    <source>
        <dbReference type="ARBA" id="ARBA00023136"/>
    </source>
</evidence>
<feature type="transmembrane region" description="Helical" evidence="8">
    <location>
        <begin position="270"/>
        <end position="288"/>
    </location>
</feature>
<dbReference type="PANTHER" id="PTHR45138:SF9">
    <property type="entry name" value="DIGUANYLATE CYCLASE DGCM-RELATED"/>
    <property type="match status" value="1"/>
</dbReference>
<dbReference type="Proteomes" id="UP000063234">
    <property type="component" value="Chromosome"/>
</dbReference>
<dbReference type="CDD" id="cd01949">
    <property type="entry name" value="GGDEF"/>
    <property type="match status" value="1"/>
</dbReference>
<dbReference type="SUPFAM" id="SSF55073">
    <property type="entry name" value="Nucleotide cyclase"/>
    <property type="match status" value="1"/>
</dbReference>
<accession>A0A0S3QTU3</accession>
<dbReference type="STRING" id="1298851.TST_0952"/>
<dbReference type="FunFam" id="3.30.70.270:FF:000001">
    <property type="entry name" value="Diguanylate cyclase domain protein"/>
    <property type="match status" value="1"/>
</dbReference>
<evidence type="ECO:0000256" key="7">
    <source>
        <dbReference type="ARBA" id="ARBA00034247"/>
    </source>
</evidence>
<protein>
    <recommendedName>
        <fullName evidence="2">diguanylate cyclase</fullName>
        <ecNumber evidence="2">2.7.7.65</ecNumber>
    </recommendedName>
</protein>
<dbReference type="Pfam" id="PF00990">
    <property type="entry name" value="GGDEF"/>
    <property type="match status" value="1"/>
</dbReference>
<dbReference type="Pfam" id="PF02743">
    <property type="entry name" value="dCache_1"/>
    <property type="match status" value="1"/>
</dbReference>
<dbReference type="CDD" id="cd12912">
    <property type="entry name" value="PDC2_MCP_like"/>
    <property type="match status" value="1"/>
</dbReference>
<evidence type="ECO:0000256" key="3">
    <source>
        <dbReference type="ARBA" id="ARBA00022475"/>
    </source>
</evidence>
<keyword evidence="4 8" id="KW-0812">Transmembrane</keyword>
<dbReference type="InterPro" id="IPR029151">
    <property type="entry name" value="Sensor-like_sf"/>
</dbReference>
<dbReference type="SUPFAM" id="SSF103190">
    <property type="entry name" value="Sensory domain-like"/>
    <property type="match status" value="1"/>
</dbReference>
<keyword evidence="3" id="KW-1003">Cell membrane</keyword>
<gene>
    <name evidence="10" type="ORF">TST_0952</name>
</gene>
<dbReference type="InterPro" id="IPR029787">
    <property type="entry name" value="Nucleotide_cyclase"/>
</dbReference>
<dbReference type="Gene3D" id="6.10.340.10">
    <property type="match status" value="1"/>
</dbReference>
<dbReference type="AlphaFoldDB" id="A0A0S3QTU3"/>
<dbReference type="Gene3D" id="3.30.450.20">
    <property type="entry name" value="PAS domain"/>
    <property type="match status" value="2"/>
</dbReference>
<dbReference type="InterPro" id="IPR050469">
    <property type="entry name" value="Diguanylate_Cyclase"/>
</dbReference>
<sequence length="510" mass="58608">MRERTPVIQKGIFRSIVIATGILILLLSTVLCYMLSAQEKREALHNLKMDNELIRYYLENQLKPVKNTVEILSNLEKVKYKKDKAIAYFKLLRRINPIVKYIYAGYEDGSLLIDNYIPPKGFDSRVRPWYQAAMKAFPEVSTCMPYQEIKTKEWLISISKAFTDEEGKILGVVSADIPLQTLVKKLKSKMKSYKEAVSFVTDYSGRIIIHPDPNLILIRAPISSFTEEPAELKINGKRYLVQYTKIPSLQWIAVTMVPKRYILIPIIEEILLVIYITGAAALIMGWALSKLIAKRFVKPIMHLRTRVKQILEGEAEEGITFQYSQDEIGEIAYDIEQLTKKELYKKNQELEKISMTDQLTGIANRRAIDKKLDEEFSRAQRYGTYFSIILIDLDNFKEVNDKLGHRTGDEVLKKIAQIIRNNLRSPDFVGRWGGDEFLVVCPQTKQEEAYKLAIRLKEAVSRVNLTPNIVLSLSAGVQQYYTGLTIEDMLEEADSKLYKAKKAGKKRVVM</sequence>
<evidence type="ECO:0000256" key="5">
    <source>
        <dbReference type="ARBA" id="ARBA00022989"/>
    </source>
</evidence>
<feature type="transmembrane region" description="Helical" evidence="8">
    <location>
        <begin position="12"/>
        <end position="36"/>
    </location>
</feature>
<dbReference type="CDD" id="cd18773">
    <property type="entry name" value="PDC1_HK_sensor"/>
    <property type="match status" value="1"/>
</dbReference>
<evidence type="ECO:0000313" key="11">
    <source>
        <dbReference type="Proteomes" id="UP000063234"/>
    </source>
</evidence>
<evidence type="ECO:0000259" key="9">
    <source>
        <dbReference type="PROSITE" id="PS50887"/>
    </source>
</evidence>
<dbReference type="RefSeq" id="WP_083498597.1">
    <property type="nucleotide sequence ID" value="NZ_AP013035.1"/>
</dbReference>
<evidence type="ECO:0000313" key="10">
    <source>
        <dbReference type="EMBL" id="BAT71752.1"/>
    </source>
</evidence>
<comment type="subcellular location">
    <subcellularLocation>
        <location evidence="1">Cell membrane</location>
        <topology evidence="1">Multi-pass membrane protein</topology>
    </subcellularLocation>
</comment>
<keyword evidence="5 8" id="KW-1133">Transmembrane helix</keyword>
<comment type="catalytic activity">
    <reaction evidence="7">
        <text>2 GTP = 3',3'-c-di-GMP + 2 diphosphate</text>
        <dbReference type="Rhea" id="RHEA:24898"/>
        <dbReference type="ChEBI" id="CHEBI:33019"/>
        <dbReference type="ChEBI" id="CHEBI:37565"/>
        <dbReference type="ChEBI" id="CHEBI:58805"/>
        <dbReference type="EC" id="2.7.7.65"/>
    </reaction>
</comment>
<proteinExistence type="predicted"/>
<dbReference type="NCBIfam" id="TIGR00254">
    <property type="entry name" value="GGDEF"/>
    <property type="match status" value="1"/>
</dbReference>
<dbReference type="InterPro" id="IPR043128">
    <property type="entry name" value="Rev_trsase/Diguanyl_cyclase"/>
</dbReference>
<keyword evidence="11" id="KW-1185">Reference proteome</keyword>
<evidence type="ECO:0000256" key="2">
    <source>
        <dbReference type="ARBA" id="ARBA00012528"/>
    </source>
</evidence>
<dbReference type="GO" id="GO:0052621">
    <property type="term" value="F:diguanylate cyclase activity"/>
    <property type="evidence" value="ECO:0007669"/>
    <property type="project" value="UniProtKB-EC"/>
</dbReference>
<dbReference type="PROSITE" id="PS50887">
    <property type="entry name" value="GGDEF"/>
    <property type="match status" value="1"/>
</dbReference>
<organism evidence="10 11">
    <name type="scientific">Thermosulfidibacter takaii (strain DSM 17441 / JCM 13301 / NBRC 103674 / ABI70S6)</name>
    <dbReference type="NCBI Taxonomy" id="1298851"/>
    <lineage>
        <taxon>Bacteria</taxon>
        <taxon>Pseudomonadati</taxon>
        <taxon>Thermosulfidibacterota</taxon>
        <taxon>Thermosulfidibacteria</taxon>
        <taxon>Thermosulfidibacterales</taxon>
        <taxon>Thermosulfidibacteraceae</taxon>
    </lineage>
</organism>
<dbReference type="InterPro" id="IPR000160">
    <property type="entry name" value="GGDEF_dom"/>
</dbReference>
<dbReference type="Gene3D" id="3.30.70.270">
    <property type="match status" value="1"/>
</dbReference>
<dbReference type="GO" id="GO:0005886">
    <property type="term" value="C:plasma membrane"/>
    <property type="evidence" value="ECO:0007669"/>
    <property type="project" value="UniProtKB-SubCell"/>
</dbReference>
<dbReference type="PANTHER" id="PTHR45138">
    <property type="entry name" value="REGULATORY COMPONENTS OF SENSORY TRANSDUCTION SYSTEM"/>
    <property type="match status" value="1"/>
</dbReference>
<feature type="domain" description="GGDEF" evidence="9">
    <location>
        <begin position="384"/>
        <end position="510"/>
    </location>
</feature>
<dbReference type="SMART" id="SM00267">
    <property type="entry name" value="GGDEF"/>
    <property type="match status" value="1"/>
</dbReference>